<gene>
    <name evidence="1" type="ORF">KEF85_07140</name>
</gene>
<dbReference type="RefSeq" id="WP_215584492.1">
    <property type="nucleotide sequence ID" value="NZ_CP073754.1"/>
</dbReference>
<keyword evidence="2" id="KW-1185">Reference proteome</keyword>
<protein>
    <submittedName>
        <fullName evidence="1">Uncharacterized protein</fullName>
    </submittedName>
</protein>
<dbReference type="AlphaFoldDB" id="A0A975MQN1"/>
<dbReference type="KEGG" id="mpad:KEF85_07140"/>
<reference evidence="1" key="1">
    <citation type="submission" date="2021-04" db="EMBL/GenBank/DDBJ databases">
        <title>Draft genome sequence data of methanotrophic Methylovulum sp. strain S1L and Methylomonas sp. strain S2AM isolated from boreal lake water columns.</title>
        <authorList>
            <person name="Rissanen A.J."/>
            <person name="Mangayil R."/>
            <person name="Svenning M.M."/>
            <person name="Khanongnuch R."/>
        </authorList>
    </citation>
    <scope>NUCLEOTIDE SEQUENCE</scope>
    <source>
        <strain evidence="1">S2AM</strain>
    </source>
</reference>
<name>A0A975MQN1_9GAMM</name>
<dbReference type="Proteomes" id="UP000676649">
    <property type="component" value="Chromosome"/>
</dbReference>
<dbReference type="EMBL" id="CP073754">
    <property type="protein sequence ID" value="QWF72217.1"/>
    <property type="molecule type" value="Genomic_DNA"/>
</dbReference>
<sequence>MMLVMVPFAQGVFTKHSRGFGGLPSGEATLHGGRFDKGYVGVVVDFCSSGTMTLLNPS</sequence>
<organism evidence="1 2">
    <name type="scientific">Methylomonas paludis</name>
    <dbReference type="NCBI Taxonomy" id="1173101"/>
    <lineage>
        <taxon>Bacteria</taxon>
        <taxon>Pseudomonadati</taxon>
        <taxon>Pseudomonadota</taxon>
        <taxon>Gammaproteobacteria</taxon>
        <taxon>Methylococcales</taxon>
        <taxon>Methylococcaceae</taxon>
        <taxon>Methylomonas</taxon>
    </lineage>
</organism>
<evidence type="ECO:0000313" key="2">
    <source>
        <dbReference type="Proteomes" id="UP000676649"/>
    </source>
</evidence>
<evidence type="ECO:0000313" key="1">
    <source>
        <dbReference type="EMBL" id="QWF72217.1"/>
    </source>
</evidence>
<proteinExistence type="predicted"/>
<accession>A0A975MQN1</accession>